<evidence type="ECO:0000313" key="14">
    <source>
        <dbReference type="Proteomes" id="UP000251842"/>
    </source>
</evidence>
<dbReference type="GO" id="GO:0005524">
    <property type="term" value="F:ATP binding"/>
    <property type="evidence" value="ECO:0007669"/>
    <property type="project" value="UniProtKB-UniRule"/>
</dbReference>
<dbReference type="PANTHER" id="PTHR43527">
    <property type="entry name" value="4-DIPHOSPHOCYTIDYL-2-C-METHYL-D-ERYTHRITOL KINASE, CHLOROPLASTIC"/>
    <property type="match status" value="1"/>
</dbReference>
<dbReference type="GO" id="GO:0019288">
    <property type="term" value="P:isopentenyl diphosphate biosynthetic process, methylerythritol 4-phosphate pathway"/>
    <property type="evidence" value="ECO:0007669"/>
    <property type="project" value="UniProtKB-UniRule"/>
</dbReference>
<feature type="active site" evidence="10">
    <location>
        <position position="27"/>
    </location>
</feature>
<dbReference type="InterPro" id="IPR014721">
    <property type="entry name" value="Ribsml_uS5_D2-typ_fold_subgr"/>
</dbReference>
<keyword evidence="6 10" id="KW-0418">Kinase</keyword>
<dbReference type="Gene3D" id="3.30.70.890">
    <property type="entry name" value="GHMP kinase, C-terminal domain"/>
    <property type="match status" value="1"/>
</dbReference>
<dbReference type="GO" id="GO:0016114">
    <property type="term" value="P:terpenoid biosynthetic process"/>
    <property type="evidence" value="ECO:0007669"/>
    <property type="project" value="UniProtKB-UniRule"/>
</dbReference>
<evidence type="ECO:0000256" key="4">
    <source>
        <dbReference type="ARBA" id="ARBA00022679"/>
    </source>
</evidence>
<comment type="pathway">
    <text evidence="10">Isoprenoid biosynthesis; isopentenyl diphosphate biosynthesis via DXP pathway; isopentenyl diphosphate from 1-deoxy-D-xylulose 5-phosphate: step 3/6.</text>
</comment>
<dbReference type="Pfam" id="PF08544">
    <property type="entry name" value="GHMP_kinases_C"/>
    <property type="match status" value="1"/>
</dbReference>
<dbReference type="SUPFAM" id="SSF54211">
    <property type="entry name" value="Ribosomal protein S5 domain 2-like"/>
    <property type="match status" value="1"/>
</dbReference>
<keyword evidence="14" id="KW-1185">Reference proteome</keyword>
<evidence type="ECO:0000256" key="6">
    <source>
        <dbReference type="ARBA" id="ARBA00022777"/>
    </source>
</evidence>
<evidence type="ECO:0000256" key="3">
    <source>
        <dbReference type="ARBA" id="ARBA00017473"/>
    </source>
</evidence>
<dbReference type="EC" id="2.7.1.148" evidence="2 10"/>
<evidence type="ECO:0000256" key="5">
    <source>
        <dbReference type="ARBA" id="ARBA00022741"/>
    </source>
</evidence>
<feature type="active site" evidence="10">
    <location>
        <position position="153"/>
    </location>
</feature>
<dbReference type="Proteomes" id="UP000251842">
    <property type="component" value="Chromosome"/>
</dbReference>
<reference evidence="14" key="1">
    <citation type="submission" date="2018-05" db="EMBL/GenBank/DDBJ databases">
        <title>Luteimonas pekinense sp. nov., isolated from human Meibomian gland secretions, Beijing, China.</title>
        <authorList>
            <person name="Wen T."/>
            <person name="Bai H."/>
            <person name="Lv H."/>
        </authorList>
    </citation>
    <scope>NUCLEOTIDE SEQUENCE [LARGE SCALE GENOMIC DNA]</scope>
    <source>
        <strain evidence="14">83-4</strain>
    </source>
</reference>
<feature type="binding site" evidence="10">
    <location>
        <begin position="111"/>
        <end position="121"/>
    </location>
    <ligand>
        <name>ATP</name>
        <dbReference type="ChEBI" id="CHEBI:30616"/>
    </ligand>
</feature>
<feature type="domain" description="GHMP kinase N-terminal" evidence="11">
    <location>
        <begin position="84"/>
        <end position="160"/>
    </location>
</feature>
<dbReference type="InterPro" id="IPR036554">
    <property type="entry name" value="GHMP_kinase_C_sf"/>
</dbReference>
<dbReference type="OrthoDB" id="9809438at2"/>
<sequence length="299" mass="31285">MRRVAEAVPTGAFPESEGWSAWPAPAKLNLFLQITGRRADGYHLLQTVFRLLDWGDVIRLRVRDDGAIRRVGESVAGVAEADDLVVRAAKLLQSEANIGQGVDIAVEKSIPAGGGFGGGSSDAATVLVALNRLWGLDWPMQRLAALGLALGADVPVFVHGRNAWAEGVGEVITPIALSPAWYVLALPGVHAATAGLFQADDLTRDSAPATIADFLSGSCSGNAFEPVLRRREKAVDAVFSALSAIGTPRLTGSGSGCFVEFASRDDAEAALRRLPAQLDARVVSGVAASPLLDALQGRD</sequence>
<name>A0A344J3B7_9GAMM</name>
<dbReference type="Gene3D" id="3.30.230.10">
    <property type="match status" value="1"/>
</dbReference>
<dbReference type="SUPFAM" id="SSF55060">
    <property type="entry name" value="GHMP Kinase, C-terminal domain"/>
    <property type="match status" value="1"/>
</dbReference>
<evidence type="ECO:0000256" key="2">
    <source>
        <dbReference type="ARBA" id="ARBA00012052"/>
    </source>
</evidence>
<feature type="domain" description="GHMP kinase C-terminal" evidence="12">
    <location>
        <begin position="214"/>
        <end position="278"/>
    </location>
</feature>
<accession>A0A344J3B7</accession>
<dbReference type="InterPro" id="IPR004424">
    <property type="entry name" value="IspE"/>
</dbReference>
<comment type="function">
    <text evidence="10">Catalyzes the phosphorylation of the position 2 hydroxy group of 4-diphosphocytidyl-2C-methyl-D-erythritol.</text>
</comment>
<dbReference type="NCBIfam" id="TIGR00154">
    <property type="entry name" value="ispE"/>
    <property type="match status" value="1"/>
</dbReference>
<dbReference type="Pfam" id="PF00288">
    <property type="entry name" value="GHMP_kinases_N"/>
    <property type="match status" value="1"/>
</dbReference>
<dbReference type="HAMAP" id="MF_00061">
    <property type="entry name" value="IspE"/>
    <property type="match status" value="1"/>
</dbReference>
<dbReference type="PANTHER" id="PTHR43527:SF2">
    <property type="entry name" value="4-DIPHOSPHOCYTIDYL-2-C-METHYL-D-ERYTHRITOL KINASE, CHLOROPLASTIC"/>
    <property type="match status" value="1"/>
</dbReference>
<evidence type="ECO:0000256" key="7">
    <source>
        <dbReference type="ARBA" id="ARBA00022840"/>
    </source>
</evidence>
<protein>
    <recommendedName>
        <fullName evidence="3 10">4-diphosphocytidyl-2-C-methyl-D-erythritol kinase</fullName>
        <shortName evidence="10">CMK</shortName>
        <ecNumber evidence="2 10">2.7.1.148</ecNumber>
    </recommendedName>
    <alternativeName>
        <fullName evidence="9 10">4-(cytidine-5'-diphospho)-2-C-methyl-D-erythritol kinase</fullName>
    </alternativeName>
</protein>
<dbReference type="KEGG" id="lue:DCD74_01410"/>
<dbReference type="EMBL" id="CP029556">
    <property type="protein sequence ID" value="AXA83527.1"/>
    <property type="molecule type" value="Genomic_DNA"/>
</dbReference>
<dbReference type="GO" id="GO:0050515">
    <property type="term" value="F:4-(cytidine 5'-diphospho)-2-C-methyl-D-erythritol kinase activity"/>
    <property type="evidence" value="ECO:0007669"/>
    <property type="project" value="UniProtKB-UniRule"/>
</dbReference>
<dbReference type="InterPro" id="IPR013750">
    <property type="entry name" value="GHMP_kinase_C_dom"/>
</dbReference>
<keyword evidence="8 10" id="KW-0414">Isoprene biosynthesis</keyword>
<organism evidence="13 14">
    <name type="scientific">Solilutibacter oculi</name>
    <dbReference type="NCBI Taxonomy" id="2698682"/>
    <lineage>
        <taxon>Bacteria</taxon>
        <taxon>Pseudomonadati</taxon>
        <taxon>Pseudomonadota</taxon>
        <taxon>Gammaproteobacteria</taxon>
        <taxon>Lysobacterales</taxon>
        <taxon>Lysobacteraceae</taxon>
        <taxon>Solilutibacter</taxon>
    </lineage>
</organism>
<gene>
    <name evidence="10" type="primary">ispE</name>
    <name evidence="13" type="ORF">DCD74_01410</name>
</gene>
<evidence type="ECO:0000259" key="12">
    <source>
        <dbReference type="Pfam" id="PF08544"/>
    </source>
</evidence>
<dbReference type="PIRSF" id="PIRSF010376">
    <property type="entry name" value="IspE"/>
    <property type="match status" value="1"/>
</dbReference>
<dbReference type="RefSeq" id="WP_112925749.1">
    <property type="nucleotide sequence ID" value="NZ_CP029556.1"/>
</dbReference>
<evidence type="ECO:0000256" key="9">
    <source>
        <dbReference type="ARBA" id="ARBA00032554"/>
    </source>
</evidence>
<comment type="similarity">
    <text evidence="1 10">Belongs to the GHMP kinase family. IspE subfamily.</text>
</comment>
<comment type="catalytic activity">
    <reaction evidence="10">
        <text>4-CDP-2-C-methyl-D-erythritol + ATP = 4-CDP-2-C-methyl-D-erythritol 2-phosphate + ADP + H(+)</text>
        <dbReference type="Rhea" id="RHEA:18437"/>
        <dbReference type="ChEBI" id="CHEBI:15378"/>
        <dbReference type="ChEBI" id="CHEBI:30616"/>
        <dbReference type="ChEBI" id="CHEBI:57823"/>
        <dbReference type="ChEBI" id="CHEBI:57919"/>
        <dbReference type="ChEBI" id="CHEBI:456216"/>
        <dbReference type="EC" id="2.7.1.148"/>
    </reaction>
</comment>
<dbReference type="AlphaFoldDB" id="A0A344J3B7"/>
<evidence type="ECO:0000256" key="10">
    <source>
        <dbReference type="HAMAP-Rule" id="MF_00061"/>
    </source>
</evidence>
<dbReference type="InterPro" id="IPR020568">
    <property type="entry name" value="Ribosomal_Su5_D2-typ_SF"/>
</dbReference>
<dbReference type="UniPathway" id="UPA00056">
    <property type="reaction ID" value="UER00094"/>
</dbReference>
<keyword evidence="5 10" id="KW-0547">Nucleotide-binding</keyword>
<evidence type="ECO:0000259" key="11">
    <source>
        <dbReference type="Pfam" id="PF00288"/>
    </source>
</evidence>
<dbReference type="InterPro" id="IPR006204">
    <property type="entry name" value="GHMP_kinase_N_dom"/>
</dbReference>
<keyword evidence="7 10" id="KW-0067">ATP-binding</keyword>
<proteinExistence type="inferred from homology"/>
<evidence type="ECO:0000256" key="1">
    <source>
        <dbReference type="ARBA" id="ARBA00009684"/>
    </source>
</evidence>
<keyword evidence="4 10" id="KW-0808">Transferase</keyword>
<evidence type="ECO:0000313" key="13">
    <source>
        <dbReference type="EMBL" id="AXA83527.1"/>
    </source>
</evidence>
<evidence type="ECO:0000256" key="8">
    <source>
        <dbReference type="ARBA" id="ARBA00023229"/>
    </source>
</evidence>